<proteinExistence type="predicted"/>
<dbReference type="PROSITE" id="PS50112">
    <property type="entry name" value="PAS"/>
    <property type="match status" value="1"/>
</dbReference>
<dbReference type="EMBL" id="QKTX01000011">
    <property type="protein sequence ID" value="PZV81005.1"/>
    <property type="molecule type" value="Genomic_DNA"/>
</dbReference>
<dbReference type="Proteomes" id="UP000248917">
    <property type="component" value="Unassembled WGS sequence"/>
</dbReference>
<organism evidence="2 3">
    <name type="scientific">Algoriphagus aquaeductus</name>
    <dbReference type="NCBI Taxonomy" id="475299"/>
    <lineage>
        <taxon>Bacteria</taxon>
        <taxon>Pseudomonadati</taxon>
        <taxon>Bacteroidota</taxon>
        <taxon>Cytophagia</taxon>
        <taxon>Cytophagales</taxon>
        <taxon>Cyclobacteriaceae</taxon>
        <taxon>Algoriphagus</taxon>
    </lineage>
</organism>
<accession>A0A326RNR0</accession>
<dbReference type="SUPFAM" id="SSF55785">
    <property type="entry name" value="PYP-like sensor domain (PAS domain)"/>
    <property type="match status" value="1"/>
</dbReference>
<evidence type="ECO:0000259" key="1">
    <source>
        <dbReference type="PROSITE" id="PS50112"/>
    </source>
</evidence>
<evidence type="ECO:0000313" key="2">
    <source>
        <dbReference type="EMBL" id="PZV81005.1"/>
    </source>
</evidence>
<dbReference type="Gene3D" id="3.30.450.20">
    <property type="entry name" value="PAS domain"/>
    <property type="match status" value="1"/>
</dbReference>
<dbReference type="Pfam" id="PF13426">
    <property type="entry name" value="PAS_9"/>
    <property type="match status" value="1"/>
</dbReference>
<name>A0A326RNR0_9BACT</name>
<feature type="domain" description="PAS" evidence="1">
    <location>
        <begin position="65"/>
        <end position="95"/>
    </location>
</feature>
<sequence length="129" mass="14609">MFEPVPKIQKFSHPNFCWDVISMQTVNESIAAQKQIDIKKIVQNLESRRCKLDLELINTKSYKAIVLTDPSQFIIWVNSGFAQMTGYSRKYAVGKKPTFLQGKNTSVESKIALSQQIPSKIAFGGRIIN</sequence>
<gene>
    <name evidence="2" type="ORF">CLV31_111174</name>
</gene>
<dbReference type="InterPro" id="IPR035965">
    <property type="entry name" value="PAS-like_dom_sf"/>
</dbReference>
<comment type="caution">
    <text evidence="2">The sequence shown here is derived from an EMBL/GenBank/DDBJ whole genome shotgun (WGS) entry which is preliminary data.</text>
</comment>
<protein>
    <submittedName>
        <fullName evidence="2">PAS domain S-box-containing protein</fullName>
    </submittedName>
</protein>
<dbReference type="InterPro" id="IPR000014">
    <property type="entry name" value="PAS"/>
</dbReference>
<keyword evidence="3" id="KW-1185">Reference proteome</keyword>
<dbReference type="OrthoDB" id="1120715at2"/>
<dbReference type="NCBIfam" id="TIGR00229">
    <property type="entry name" value="sensory_box"/>
    <property type="match status" value="1"/>
</dbReference>
<evidence type="ECO:0000313" key="3">
    <source>
        <dbReference type="Proteomes" id="UP000248917"/>
    </source>
</evidence>
<dbReference type="AlphaFoldDB" id="A0A326RNR0"/>
<reference evidence="2 3" key="1">
    <citation type="submission" date="2018-06" db="EMBL/GenBank/DDBJ databases">
        <title>Genomic Encyclopedia of Archaeal and Bacterial Type Strains, Phase II (KMG-II): from individual species to whole genera.</title>
        <authorList>
            <person name="Goeker M."/>
        </authorList>
    </citation>
    <scope>NUCLEOTIDE SEQUENCE [LARGE SCALE GENOMIC DNA]</scope>
    <source>
        <strain evidence="2 3">T4</strain>
    </source>
</reference>